<dbReference type="EMBL" id="AVOT02006607">
    <property type="protein sequence ID" value="MBW0481993.1"/>
    <property type="molecule type" value="Genomic_DNA"/>
</dbReference>
<comment type="caution">
    <text evidence="2">The sequence shown here is derived from an EMBL/GenBank/DDBJ whole genome shotgun (WGS) entry which is preliminary data.</text>
</comment>
<gene>
    <name evidence="2" type="ORF">O181_021708</name>
</gene>
<evidence type="ECO:0000256" key="1">
    <source>
        <dbReference type="SAM" id="MobiDB-lite"/>
    </source>
</evidence>
<dbReference type="AlphaFoldDB" id="A0A9Q3CFE8"/>
<evidence type="ECO:0000313" key="3">
    <source>
        <dbReference type="Proteomes" id="UP000765509"/>
    </source>
</evidence>
<dbReference type="Proteomes" id="UP000765509">
    <property type="component" value="Unassembled WGS sequence"/>
</dbReference>
<sequence length="119" mass="13605">MLSQIKLQLVQSLKSHNKDATRSTKKMGCFSSSCDFDQMRGYDAFDSTGELEAFEEGVFGFENQPISRQDAFIDTLFDFNLWDEHNGTKNNVGHETINENGDDSEWDPSQVFSKHKEVQ</sequence>
<keyword evidence="3" id="KW-1185">Reference proteome</keyword>
<protein>
    <submittedName>
        <fullName evidence="2">Uncharacterized protein</fullName>
    </submittedName>
</protein>
<name>A0A9Q3CFE8_9BASI</name>
<proteinExistence type="predicted"/>
<organism evidence="2 3">
    <name type="scientific">Austropuccinia psidii MF-1</name>
    <dbReference type="NCBI Taxonomy" id="1389203"/>
    <lineage>
        <taxon>Eukaryota</taxon>
        <taxon>Fungi</taxon>
        <taxon>Dikarya</taxon>
        <taxon>Basidiomycota</taxon>
        <taxon>Pucciniomycotina</taxon>
        <taxon>Pucciniomycetes</taxon>
        <taxon>Pucciniales</taxon>
        <taxon>Sphaerophragmiaceae</taxon>
        <taxon>Austropuccinia</taxon>
    </lineage>
</organism>
<feature type="region of interest" description="Disordered" evidence="1">
    <location>
        <begin position="88"/>
        <end position="119"/>
    </location>
</feature>
<reference evidence="2" key="1">
    <citation type="submission" date="2021-03" db="EMBL/GenBank/DDBJ databases">
        <title>Draft genome sequence of rust myrtle Austropuccinia psidii MF-1, a brazilian biotype.</title>
        <authorList>
            <person name="Quecine M.C."/>
            <person name="Pachon D.M.R."/>
            <person name="Bonatelli M.L."/>
            <person name="Correr F.H."/>
            <person name="Franceschini L.M."/>
            <person name="Leite T.F."/>
            <person name="Margarido G.R.A."/>
            <person name="Almeida C.A."/>
            <person name="Ferrarezi J.A."/>
            <person name="Labate C.A."/>
        </authorList>
    </citation>
    <scope>NUCLEOTIDE SEQUENCE</scope>
    <source>
        <strain evidence="2">MF-1</strain>
    </source>
</reference>
<evidence type="ECO:0000313" key="2">
    <source>
        <dbReference type="EMBL" id="MBW0481993.1"/>
    </source>
</evidence>
<dbReference type="OrthoDB" id="2507233at2759"/>
<accession>A0A9Q3CFE8</accession>